<dbReference type="PANTHER" id="PTHR30417">
    <property type="entry name" value="N-ACETYLMURAMOYL-L-ALANINE AMIDASE AMID"/>
    <property type="match status" value="1"/>
</dbReference>
<dbReference type="InterPro" id="IPR036505">
    <property type="entry name" value="Amidase/PGRP_sf"/>
</dbReference>
<dbReference type="SMART" id="SM00644">
    <property type="entry name" value="Ami_2"/>
    <property type="match status" value="1"/>
</dbReference>
<keyword evidence="4" id="KW-0961">Cell wall biogenesis/degradation</keyword>
<dbReference type="InterPro" id="IPR002502">
    <property type="entry name" value="Amidase_domain"/>
</dbReference>
<dbReference type="EMBL" id="JBHTKR010000001">
    <property type="protein sequence ID" value="MFD1193219.1"/>
    <property type="molecule type" value="Genomic_DNA"/>
</dbReference>
<dbReference type="EC" id="3.5.1.28" evidence="2"/>
<feature type="domain" description="N-acetylmuramoyl-L-alanine amidase" evidence="5">
    <location>
        <begin position="8"/>
        <end position="141"/>
    </location>
</feature>
<evidence type="ECO:0000256" key="3">
    <source>
        <dbReference type="ARBA" id="ARBA00022801"/>
    </source>
</evidence>
<dbReference type="Proteomes" id="UP001597151">
    <property type="component" value="Unassembled WGS sequence"/>
</dbReference>
<dbReference type="Gene3D" id="3.40.80.10">
    <property type="entry name" value="Peptidoglycan recognition protein-like"/>
    <property type="match status" value="1"/>
</dbReference>
<accession>A0ABW3T7W2</accession>
<dbReference type="RefSeq" id="WP_380788272.1">
    <property type="nucleotide sequence ID" value="NZ_JBHTKR010000001.1"/>
</dbReference>
<evidence type="ECO:0000313" key="6">
    <source>
        <dbReference type="EMBL" id="MFD1193219.1"/>
    </source>
</evidence>
<name>A0ABW3T7W2_9RHOB</name>
<dbReference type="PANTHER" id="PTHR30417:SF1">
    <property type="entry name" value="N-ACETYLMURAMOYL-L-ALANINE AMIDASE AMID"/>
    <property type="match status" value="1"/>
</dbReference>
<evidence type="ECO:0000256" key="2">
    <source>
        <dbReference type="ARBA" id="ARBA00011901"/>
    </source>
</evidence>
<evidence type="ECO:0000256" key="1">
    <source>
        <dbReference type="ARBA" id="ARBA00001561"/>
    </source>
</evidence>
<keyword evidence="3 6" id="KW-0378">Hydrolase</keyword>
<evidence type="ECO:0000313" key="7">
    <source>
        <dbReference type="Proteomes" id="UP001597151"/>
    </source>
</evidence>
<proteinExistence type="predicted"/>
<protein>
    <recommendedName>
        <fullName evidence="2">N-acetylmuramoyl-L-alanine amidase</fullName>
        <ecNumber evidence="2">3.5.1.28</ecNumber>
    </recommendedName>
</protein>
<comment type="catalytic activity">
    <reaction evidence="1">
        <text>Hydrolyzes the link between N-acetylmuramoyl residues and L-amino acid residues in certain cell-wall glycopeptides.</text>
        <dbReference type="EC" id="3.5.1.28"/>
    </reaction>
</comment>
<keyword evidence="7" id="KW-1185">Reference proteome</keyword>
<organism evidence="6 7">
    <name type="scientific">Seohaeicola saemankumensis</name>
    <dbReference type="NCBI Taxonomy" id="481181"/>
    <lineage>
        <taxon>Bacteria</taxon>
        <taxon>Pseudomonadati</taxon>
        <taxon>Pseudomonadota</taxon>
        <taxon>Alphaproteobacteria</taxon>
        <taxon>Rhodobacterales</taxon>
        <taxon>Roseobacteraceae</taxon>
        <taxon>Seohaeicola</taxon>
    </lineage>
</organism>
<gene>
    <name evidence="6" type="ORF">ACFQ3C_00870</name>
</gene>
<comment type="caution">
    <text evidence="6">The sequence shown here is derived from an EMBL/GenBank/DDBJ whole genome shotgun (WGS) entry which is preliminary data.</text>
</comment>
<sequence>MTILSCPSPNHGPRRDGARPDMVVIHYTAMQDARAALDRLCDPLAEVSAHYLICEQGRVWRLVDEDQRAWHAGAGRWGDVTDVNSRSIGIELANRGDHPFSAAQMAALEHLLAGVMDRWSIPPARVIGHSDMAPLRKSDPGRRFDWRRLARLGLSIWPDPVPAAAPGDFLTDAARAGWHPPVGCADPELAVLTALRLRFRPQASGPLDTADRAVAADLAARFPVDRRPRSA</sequence>
<dbReference type="GO" id="GO:0008745">
    <property type="term" value="F:N-acetylmuramoyl-L-alanine amidase activity"/>
    <property type="evidence" value="ECO:0007669"/>
    <property type="project" value="UniProtKB-EC"/>
</dbReference>
<evidence type="ECO:0000256" key="4">
    <source>
        <dbReference type="ARBA" id="ARBA00023316"/>
    </source>
</evidence>
<dbReference type="CDD" id="cd06583">
    <property type="entry name" value="PGRP"/>
    <property type="match status" value="1"/>
</dbReference>
<evidence type="ECO:0000259" key="5">
    <source>
        <dbReference type="SMART" id="SM00644"/>
    </source>
</evidence>
<reference evidence="7" key="1">
    <citation type="journal article" date="2019" name="Int. J. Syst. Evol. Microbiol.">
        <title>The Global Catalogue of Microorganisms (GCM) 10K type strain sequencing project: providing services to taxonomists for standard genome sequencing and annotation.</title>
        <authorList>
            <consortium name="The Broad Institute Genomics Platform"/>
            <consortium name="The Broad Institute Genome Sequencing Center for Infectious Disease"/>
            <person name="Wu L."/>
            <person name="Ma J."/>
        </authorList>
    </citation>
    <scope>NUCLEOTIDE SEQUENCE [LARGE SCALE GENOMIC DNA]</scope>
    <source>
        <strain evidence="7">CCUG 55328</strain>
    </source>
</reference>
<dbReference type="Pfam" id="PF01510">
    <property type="entry name" value="Amidase_2"/>
    <property type="match status" value="1"/>
</dbReference>
<dbReference type="InterPro" id="IPR051206">
    <property type="entry name" value="NAMLAA_amidase_2"/>
</dbReference>
<dbReference type="SUPFAM" id="SSF55846">
    <property type="entry name" value="N-acetylmuramoyl-L-alanine amidase-like"/>
    <property type="match status" value="1"/>
</dbReference>